<evidence type="ECO:0000259" key="11">
    <source>
        <dbReference type="Pfam" id="PF00999"/>
    </source>
</evidence>
<dbReference type="GO" id="GO:0005886">
    <property type="term" value="C:plasma membrane"/>
    <property type="evidence" value="ECO:0007669"/>
    <property type="project" value="UniProtKB-SubCell"/>
</dbReference>
<feature type="transmembrane region" description="Helical" evidence="10">
    <location>
        <begin position="111"/>
        <end position="133"/>
    </location>
</feature>
<feature type="domain" description="Cation/H+ exchanger transmembrane" evidence="11">
    <location>
        <begin position="14"/>
        <end position="410"/>
    </location>
</feature>
<evidence type="ECO:0000313" key="13">
    <source>
        <dbReference type="Proteomes" id="UP000681075"/>
    </source>
</evidence>
<dbReference type="InterPro" id="IPR018422">
    <property type="entry name" value="Cation/H_exchanger_CPA1"/>
</dbReference>
<sequence length="543" mass="58218">MESVVTVLILLLAVVLSGPLARLSRLPLPLVQIALGAAIACSVLDTVELDPDLFFLLFLPPLLFLDGWRMPKDGLRRDAPVILELALGLVAFTVLGVGLFVHFLIPMVPLPVAFALAAVVSPTDPIAVKAIAARVPIPKRMMRILEGEALLNDASGLVCLRFAVAAALTGSFSVGAAFGTFLWLAIGGIAIGAAVTLCIARVERWIGAHLGEDVGTPILISLLIPFGAYLLAEAAHCSGVLAAVAAGIAMTFTERAGEGRAVTRVQRTAVWDMVQMAANGMIFVLLGEQMPDILERTDRTVRMTGHVDAWWLGAYVLAIAAALAALRFAWVWTSLRLTLFRAGRRGEKPPKVSWHLVAAISLAGVKGAVTLAAVLTLPLTLQGGAPFPARDLAIFLAAGVILVSLLAASAFLPGLMRNLTLPPDPSAQADLDRARAQAARVAILAIENARREMAEGHEDADLIVETSLRIKALHRPRIDNEPQDEAAAAQKHKVEKIEKQLRLVGLRAERTEIFRLMQARELGDEAARKIIREIDLLEARYTI</sequence>
<dbReference type="GO" id="GO:0015386">
    <property type="term" value="F:potassium:proton antiporter activity"/>
    <property type="evidence" value="ECO:0007669"/>
    <property type="project" value="TreeGrafter"/>
</dbReference>
<feature type="transmembrane region" description="Helical" evidence="10">
    <location>
        <begin position="154"/>
        <end position="175"/>
    </location>
</feature>
<evidence type="ECO:0000256" key="10">
    <source>
        <dbReference type="RuleBase" id="RU366002"/>
    </source>
</evidence>
<dbReference type="PANTHER" id="PTHR10110:SF86">
    <property type="entry name" value="SODIUM_HYDROGEN EXCHANGER 7"/>
    <property type="match status" value="1"/>
</dbReference>
<keyword evidence="6 10" id="KW-0915">Sodium</keyword>
<keyword evidence="3" id="KW-1003">Cell membrane</keyword>
<comment type="similarity">
    <text evidence="10">Belongs to the monovalent cation:proton antiporter 1 (CPA1) transporter (TC 2.A.36) family.</text>
</comment>
<keyword evidence="10" id="KW-0050">Antiport</keyword>
<feature type="transmembrane region" description="Helical" evidence="10">
    <location>
        <begin position="392"/>
        <end position="412"/>
    </location>
</feature>
<dbReference type="RefSeq" id="WP_420244210.1">
    <property type="nucleotide sequence ID" value="NZ_BOPV01000001.1"/>
</dbReference>
<feature type="transmembrane region" description="Helical" evidence="10">
    <location>
        <begin position="81"/>
        <end position="105"/>
    </location>
</feature>
<organism evidence="12 13">
    <name type="scientific">Roseiterribacter gracilis</name>
    <dbReference type="NCBI Taxonomy" id="2812848"/>
    <lineage>
        <taxon>Bacteria</taxon>
        <taxon>Pseudomonadati</taxon>
        <taxon>Pseudomonadota</taxon>
        <taxon>Alphaproteobacteria</taxon>
        <taxon>Rhodospirillales</taxon>
        <taxon>Roseiterribacteraceae</taxon>
        <taxon>Roseiterribacter</taxon>
    </lineage>
</organism>
<accession>A0A8S8XGA2</accession>
<dbReference type="Pfam" id="PF00999">
    <property type="entry name" value="Na_H_Exchanger"/>
    <property type="match status" value="1"/>
</dbReference>
<feature type="transmembrane region" description="Helical" evidence="10">
    <location>
        <begin position="354"/>
        <end position="380"/>
    </location>
</feature>
<keyword evidence="7 10" id="KW-0406">Ion transport</keyword>
<keyword evidence="13" id="KW-1185">Reference proteome</keyword>
<comment type="subcellular location">
    <subcellularLocation>
        <location evidence="10">Cell inner membrane</location>
        <topology evidence="10">Multi-pass membrane protein</topology>
    </subcellularLocation>
    <subcellularLocation>
        <location evidence="1">Cell membrane</location>
        <topology evidence="1">Multi-pass membrane protein</topology>
    </subcellularLocation>
</comment>
<keyword evidence="9 10" id="KW-0739">Sodium transport</keyword>
<dbReference type="GO" id="GO:0015385">
    <property type="term" value="F:sodium:proton antiporter activity"/>
    <property type="evidence" value="ECO:0007669"/>
    <property type="project" value="InterPro"/>
</dbReference>
<keyword evidence="8 10" id="KW-0472">Membrane</keyword>
<evidence type="ECO:0000256" key="8">
    <source>
        <dbReference type="ARBA" id="ARBA00023136"/>
    </source>
</evidence>
<evidence type="ECO:0000256" key="3">
    <source>
        <dbReference type="ARBA" id="ARBA00022475"/>
    </source>
</evidence>
<dbReference type="InterPro" id="IPR004705">
    <property type="entry name" value="Cation/H_exchanger_CPA1_bac"/>
</dbReference>
<keyword evidence="10" id="KW-0997">Cell inner membrane</keyword>
<evidence type="ECO:0000256" key="1">
    <source>
        <dbReference type="ARBA" id="ARBA00004651"/>
    </source>
</evidence>
<evidence type="ECO:0000256" key="6">
    <source>
        <dbReference type="ARBA" id="ARBA00023053"/>
    </source>
</evidence>
<evidence type="ECO:0000256" key="5">
    <source>
        <dbReference type="ARBA" id="ARBA00022989"/>
    </source>
</evidence>
<evidence type="ECO:0000256" key="2">
    <source>
        <dbReference type="ARBA" id="ARBA00022448"/>
    </source>
</evidence>
<evidence type="ECO:0000256" key="9">
    <source>
        <dbReference type="ARBA" id="ARBA00023201"/>
    </source>
</evidence>
<dbReference type="PANTHER" id="PTHR10110">
    <property type="entry name" value="SODIUM/HYDROGEN EXCHANGER"/>
    <property type="match status" value="1"/>
</dbReference>
<dbReference type="Proteomes" id="UP000681075">
    <property type="component" value="Unassembled WGS sequence"/>
</dbReference>
<keyword evidence="2 10" id="KW-0813">Transport</keyword>
<comment type="function">
    <text evidence="10">Na(+)/H(+) antiporter that extrudes sodium in exchange for external protons.</text>
</comment>
<dbReference type="GO" id="GO:0098719">
    <property type="term" value="P:sodium ion import across plasma membrane"/>
    <property type="evidence" value="ECO:0007669"/>
    <property type="project" value="TreeGrafter"/>
</dbReference>
<dbReference type="NCBIfam" id="TIGR00831">
    <property type="entry name" value="a_cpa1"/>
    <property type="match status" value="1"/>
</dbReference>
<reference evidence="12" key="1">
    <citation type="submission" date="2021-02" db="EMBL/GenBank/DDBJ databases">
        <title>Genome sequence of Rhodospirillales sp. strain TMPK1 isolated from soil.</title>
        <authorList>
            <person name="Nakai R."/>
            <person name="Kusada H."/>
            <person name="Tamaki H."/>
        </authorList>
    </citation>
    <scope>NUCLEOTIDE SEQUENCE</scope>
    <source>
        <strain evidence="12">TMPK1</strain>
    </source>
</reference>
<evidence type="ECO:0000313" key="12">
    <source>
        <dbReference type="EMBL" id="GIL40939.1"/>
    </source>
</evidence>
<comment type="caution">
    <text evidence="12">The sequence shown here is derived from an EMBL/GenBank/DDBJ whole genome shotgun (WGS) entry which is preliminary data.</text>
</comment>
<name>A0A8S8XGA2_9PROT</name>
<keyword evidence="4 10" id="KW-0812">Transmembrane</keyword>
<keyword evidence="5 10" id="KW-1133">Transmembrane helix</keyword>
<feature type="transmembrane region" description="Helical" evidence="10">
    <location>
        <begin position="214"/>
        <end position="232"/>
    </location>
</feature>
<dbReference type="EMBL" id="BOPV01000001">
    <property type="protein sequence ID" value="GIL40939.1"/>
    <property type="molecule type" value="Genomic_DNA"/>
</dbReference>
<dbReference type="AlphaFoldDB" id="A0A8S8XGA2"/>
<feature type="transmembrane region" description="Helical" evidence="10">
    <location>
        <begin position="310"/>
        <end position="333"/>
    </location>
</feature>
<evidence type="ECO:0000256" key="7">
    <source>
        <dbReference type="ARBA" id="ARBA00023065"/>
    </source>
</evidence>
<evidence type="ECO:0000256" key="4">
    <source>
        <dbReference type="ARBA" id="ARBA00022692"/>
    </source>
</evidence>
<dbReference type="InterPro" id="IPR006153">
    <property type="entry name" value="Cation/H_exchanger_TM"/>
</dbReference>
<feature type="transmembrane region" description="Helical" evidence="10">
    <location>
        <begin position="181"/>
        <end position="202"/>
    </location>
</feature>
<dbReference type="Gene3D" id="6.10.140.1330">
    <property type="match status" value="1"/>
</dbReference>
<proteinExistence type="inferred from homology"/>
<gene>
    <name evidence="12" type="ORF">TMPK1_31760</name>
</gene>
<dbReference type="GO" id="GO:0051453">
    <property type="term" value="P:regulation of intracellular pH"/>
    <property type="evidence" value="ECO:0007669"/>
    <property type="project" value="TreeGrafter"/>
</dbReference>
<comment type="caution">
    <text evidence="10">Lacks conserved residue(s) required for the propagation of feature annotation.</text>
</comment>
<protein>
    <submittedName>
        <fullName evidence="12">Na+/H+ antiporter</fullName>
    </submittedName>
</protein>